<dbReference type="InterPro" id="IPR022672">
    <property type="entry name" value="Hexokinase_N"/>
</dbReference>
<evidence type="ECO:0000256" key="2">
    <source>
        <dbReference type="ARBA" id="ARBA00005028"/>
    </source>
</evidence>
<evidence type="ECO:0000259" key="14">
    <source>
        <dbReference type="Pfam" id="PF03727"/>
    </source>
</evidence>
<dbReference type="GO" id="GO:0005739">
    <property type="term" value="C:mitochondrion"/>
    <property type="evidence" value="ECO:0007669"/>
    <property type="project" value="TreeGrafter"/>
</dbReference>
<keyword evidence="6 12" id="KW-0418">Kinase</keyword>
<dbReference type="PANTHER" id="PTHR19443">
    <property type="entry name" value="HEXOKINASE"/>
    <property type="match status" value="1"/>
</dbReference>
<comment type="pathway">
    <text evidence="2">Carbohydrate metabolism; hexose metabolism.</text>
</comment>
<keyword evidence="5 12" id="KW-0547">Nucleotide-binding</keyword>
<dbReference type="GO" id="GO:0001678">
    <property type="term" value="P:intracellular glucose homeostasis"/>
    <property type="evidence" value="ECO:0007669"/>
    <property type="project" value="InterPro"/>
</dbReference>
<dbReference type="FunFam" id="3.30.420.40:FF:000805">
    <property type="entry name" value="Hexokinase-2"/>
    <property type="match status" value="1"/>
</dbReference>
<dbReference type="EC" id="2.7.1.-" evidence="12"/>
<dbReference type="PROSITE" id="PS51748">
    <property type="entry name" value="HEXOKINASE_2"/>
    <property type="match status" value="1"/>
</dbReference>
<evidence type="ECO:0000256" key="3">
    <source>
        <dbReference type="ARBA" id="ARBA00009225"/>
    </source>
</evidence>
<dbReference type="OMA" id="VKHANDG"/>
<keyword evidence="16" id="KW-1185">Reference proteome</keyword>
<keyword evidence="4 12" id="KW-0808">Transferase</keyword>
<dbReference type="Gene3D" id="3.40.367.20">
    <property type="match status" value="1"/>
</dbReference>
<dbReference type="PANTHER" id="PTHR19443:SF30">
    <property type="entry name" value="GLUCOKINASE-1-RELATED"/>
    <property type="match status" value="1"/>
</dbReference>
<keyword evidence="7 12" id="KW-0067">ATP-binding</keyword>
<comment type="caution">
    <text evidence="15">The sequence shown here is derived from an EMBL/GenBank/DDBJ whole genome shotgun (WGS) entry which is preliminary data.</text>
</comment>
<evidence type="ECO:0000256" key="9">
    <source>
        <dbReference type="ARBA" id="ARBA00044613"/>
    </source>
</evidence>
<dbReference type="InterPro" id="IPR001312">
    <property type="entry name" value="Hexokinase"/>
</dbReference>
<name>A0A1X2H663_SYNRA</name>
<dbReference type="GO" id="GO:0008865">
    <property type="term" value="F:fructokinase activity"/>
    <property type="evidence" value="ECO:0007669"/>
    <property type="project" value="TreeGrafter"/>
</dbReference>
<gene>
    <name evidence="15" type="ORF">BCR43DRAFT_461346</name>
</gene>
<feature type="domain" description="Hexokinase N-terminal" evidence="13">
    <location>
        <begin position="28"/>
        <end position="222"/>
    </location>
</feature>
<dbReference type="GO" id="GO:0005536">
    <property type="term" value="F:D-glucose binding"/>
    <property type="evidence" value="ECO:0007669"/>
    <property type="project" value="InterPro"/>
</dbReference>
<dbReference type="Proteomes" id="UP000242180">
    <property type="component" value="Unassembled WGS sequence"/>
</dbReference>
<dbReference type="OrthoDB" id="419537at2759"/>
<dbReference type="AlphaFoldDB" id="A0A1X2H663"/>
<evidence type="ECO:0000256" key="8">
    <source>
        <dbReference type="ARBA" id="ARBA00023152"/>
    </source>
</evidence>
<comment type="catalytic activity">
    <reaction evidence="11">
        <text>D-glucose + ATP = D-glucose 6-phosphate + ADP + H(+)</text>
        <dbReference type="Rhea" id="RHEA:17825"/>
        <dbReference type="ChEBI" id="CHEBI:4167"/>
        <dbReference type="ChEBI" id="CHEBI:15378"/>
        <dbReference type="ChEBI" id="CHEBI:30616"/>
        <dbReference type="ChEBI" id="CHEBI:61548"/>
        <dbReference type="ChEBI" id="CHEBI:456216"/>
        <dbReference type="EC" id="2.7.1.1"/>
    </reaction>
    <physiologicalReaction direction="left-to-right" evidence="11">
        <dbReference type="Rhea" id="RHEA:17826"/>
    </physiologicalReaction>
</comment>
<evidence type="ECO:0000256" key="11">
    <source>
        <dbReference type="ARBA" id="ARBA00048160"/>
    </source>
</evidence>
<dbReference type="STRING" id="13706.A0A1X2H663"/>
<dbReference type="UniPathway" id="UPA00109">
    <property type="reaction ID" value="UER00180"/>
</dbReference>
<evidence type="ECO:0000256" key="12">
    <source>
        <dbReference type="RuleBase" id="RU362007"/>
    </source>
</evidence>
<evidence type="ECO:0000313" key="15">
    <source>
        <dbReference type="EMBL" id="ORY93962.1"/>
    </source>
</evidence>
<dbReference type="CDD" id="cd24018">
    <property type="entry name" value="ASKHA_NBD_HK_fungi"/>
    <property type="match status" value="1"/>
</dbReference>
<comment type="catalytic activity">
    <reaction evidence="10">
        <text>D-fructose + ATP = D-fructose 6-phosphate + ADP + H(+)</text>
        <dbReference type="Rhea" id="RHEA:16125"/>
        <dbReference type="ChEBI" id="CHEBI:15378"/>
        <dbReference type="ChEBI" id="CHEBI:30616"/>
        <dbReference type="ChEBI" id="CHEBI:37721"/>
        <dbReference type="ChEBI" id="CHEBI:61527"/>
        <dbReference type="ChEBI" id="CHEBI:456216"/>
        <dbReference type="EC" id="2.7.1.1"/>
    </reaction>
    <physiologicalReaction direction="left-to-right" evidence="10">
        <dbReference type="Rhea" id="RHEA:16126"/>
    </physiologicalReaction>
</comment>
<proteinExistence type="inferred from homology"/>
<dbReference type="Gene3D" id="3.30.420.40">
    <property type="match status" value="1"/>
</dbReference>
<dbReference type="Pfam" id="PF03727">
    <property type="entry name" value="Hexokinase_2"/>
    <property type="match status" value="1"/>
</dbReference>
<evidence type="ECO:0000259" key="13">
    <source>
        <dbReference type="Pfam" id="PF00349"/>
    </source>
</evidence>
<comment type="similarity">
    <text evidence="3 12">Belongs to the hexokinase family.</text>
</comment>
<dbReference type="InterPro" id="IPR022673">
    <property type="entry name" value="Hexokinase_C"/>
</dbReference>
<evidence type="ECO:0000313" key="16">
    <source>
        <dbReference type="Proteomes" id="UP000242180"/>
    </source>
</evidence>
<dbReference type="InterPro" id="IPR043129">
    <property type="entry name" value="ATPase_NBD"/>
</dbReference>
<dbReference type="GO" id="GO:0006006">
    <property type="term" value="P:glucose metabolic process"/>
    <property type="evidence" value="ECO:0007669"/>
    <property type="project" value="TreeGrafter"/>
</dbReference>
<comment type="catalytic activity">
    <reaction evidence="9">
        <text>a D-hexose + ATP = a D-hexose 6-phosphate + ADP + H(+)</text>
        <dbReference type="Rhea" id="RHEA:22740"/>
        <dbReference type="ChEBI" id="CHEBI:4194"/>
        <dbReference type="ChEBI" id="CHEBI:15378"/>
        <dbReference type="ChEBI" id="CHEBI:30616"/>
        <dbReference type="ChEBI" id="CHEBI:229467"/>
        <dbReference type="ChEBI" id="CHEBI:456216"/>
        <dbReference type="EC" id="2.7.1.1"/>
    </reaction>
    <physiologicalReaction direction="left-to-right" evidence="9">
        <dbReference type="Rhea" id="RHEA:22741"/>
    </physiologicalReaction>
</comment>
<dbReference type="PROSITE" id="PS00378">
    <property type="entry name" value="HEXOKINASE_1"/>
    <property type="match status" value="1"/>
</dbReference>
<dbReference type="SUPFAM" id="SSF53067">
    <property type="entry name" value="Actin-like ATPase domain"/>
    <property type="match status" value="2"/>
</dbReference>
<keyword evidence="8 12" id="KW-0324">Glycolysis</keyword>
<accession>A0A1X2H663</accession>
<dbReference type="Gene3D" id="1.10.287.1250">
    <property type="match status" value="1"/>
</dbReference>
<sequence length="474" mass="52740">MTVWLNHKLSSSSTIHKVDGTDAQNQAINAIADEFEVTTDQLRAIVKQFVEEMRKGLDHDGATVAMIPSFVTGRPTGEEKGRYLALDLGGTNLRVCEFQLKGKGEYSVQQQKFKVSEELKTGEMRDLCDFIADCVDSFLTEHGIMPEPGKELQLGFTFSFPVLQTEINRGVLKQWTKGFSARGAVDKDAAILLQDSFRRRNLPVHIAAIVNDTVGTLMAYAYTVPETTMGVIMGTGTNASYYQDLSDMPKWKRPVAPGGEMVINMEWGAFDCERRVLPLTIYDNKLDRESINVHQQLFEKMISGMYLGEISRNVLLNLIDRYLLFGGKSSMEFNTQWRFETAYMSTIETDATPELTETKRILEDTMGIPSTTLADRQIVKKVSQFVGRRAARLAACGLSGIMSHKDIVEKGCTIAIDGSLFEFYPNFEKNMREAMRELFGADTATKVKFALARDGSGLGAAIIAMVADKNGICV</sequence>
<dbReference type="InterPro" id="IPR019807">
    <property type="entry name" value="Hexokinase_BS"/>
</dbReference>
<reference evidence="15 16" key="1">
    <citation type="submission" date="2016-07" db="EMBL/GenBank/DDBJ databases">
        <title>Pervasive Adenine N6-methylation of Active Genes in Fungi.</title>
        <authorList>
            <consortium name="DOE Joint Genome Institute"/>
            <person name="Mondo S.J."/>
            <person name="Dannebaum R.O."/>
            <person name="Kuo R.C."/>
            <person name="Labutti K."/>
            <person name="Haridas S."/>
            <person name="Kuo A."/>
            <person name="Salamov A."/>
            <person name="Ahrendt S.R."/>
            <person name="Lipzen A."/>
            <person name="Sullivan W."/>
            <person name="Andreopoulos W.B."/>
            <person name="Clum A."/>
            <person name="Lindquist E."/>
            <person name="Daum C."/>
            <person name="Ramamoorthy G.K."/>
            <person name="Gryganskyi A."/>
            <person name="Culley D."/>
            <person name="Magnuson J.K."/>
            <person name="James T.Y."/>
            <person name="O'Malley M.A."/>
            <person name="Stajich J.E."/>
            <person name="Spatafora J.W."/>
            <person name="Visel A."/>
            <person name="Grigoriev I.V."/>
        </authorList>
    </citation>
    <scope>NUCLEOTIDE SEQUENCE [LARGE SCALE GENOMIC DNA]</scope>
    <source>
        <strain evidence="15 16">NRRL 2496</strain>
    </source>
</reference>
<dbReference type="PRINTS" id="PR00475">
    <property type="entry name" value="HEXOKINASE"/>
</dbReference>
<evidence type="ECO:0000256" key="10">
    <source>
        <dbReference type="ARBA" id="ARBA00047905"/>
    </source>
</evidence>
<evidence type="ECO:0000256" key="5">
    <source>
        <dbReference type="ARBA" id="ARBA00022741"/>
    </source>
</evidence>
<dbReference type="FunCoup" id="A0A1X2H663">
    <property type="interactions" value="313"/>
</dbReference>
<comment type="pathway">
    <text evidence="1">Carbohydrate degradation; glycolysis; D-glyceraldehyde 3-phosphate and glycerone phosphate from D-glucose: step 1/4.</text>
</comment>
<dbReference type="EMBL" id="MCGN01000008">
    <property type="protein sequence ID" value="ORY93962.1"/>
    <property type="molecule type" value="Genomic_DNA"/>
</dbReference>
<dbReference type="GO" id="GO:0004340">
    <property type="term" value="F:glucokinase activity"/>
    <property type="evidence" value="ECO:0007669"/>
    <property type="project" value="TreeGrafter"/>
</dbReference>
<evidence type="ECO:0000256" key="4">
    <source>
        <dbReference type="ARBA" id="ARBA00022679"/>
    </source>
</evidence>
<organism evidence="15 16">
    <name type="scientific">Syncephalastrum racemosum</name>
    <name type="common">Filamentous fungus</name>
    <dbReference type="NCBI Taxonomy" id="13706"/>
    <lineage>
        <taxon>Eukaryota</taxon>
        <taxon>Fungi</taxon>
        <taxon>Fungi incertae sedis</taxon>
        <taxon>Mucoromycota</taxon>
        <taxon>Mucoromycotina</taxon>
        <taxon>Mucoromycetes</taxon>
        <taxon>Mucorales</taxon>
        <taxon>Syncephalastraceae</taxon>
        <taxon>Syncephalastrum</taxon>
    </lineage>
</organism>
<dbReference type="GO" id="GO:0005829">
    <property type="term" value="C:cytosol"/>
    <property type="evidence" value="ECO:0007669"/>
    <property type="project" value="TreeGrafter"/>
</dbReference>
<feature type="domain" description="Hexokinase C-terminal" evidence="14">
    <location>
        <begin position="229"/>
        <end position="466"/>
    </location>
</feature>
<dbReference type="GO" id="GO:0006096">
    <property type="term" value="P:glycolytic process"/>
    <property type="evidence" value="ECO:0007669"/>
    <property type="project" value="UniProtKB-UniPathway"/>
</dbReference>
<protein>
    <recommendedName>
        <fullName evidence="12">Phosphotransferase</fullName>
        <ecNumber evidence="12">2.7.1.-</ecNumber>
    </recommendedName>
</protein>
<evidence type="ECO:0000256" key="1">
    <source>
        <dbReference type="ARBA" id="ARBA00004888"/>
    </source>
</evidence>
<dbReference type="Pfam" id="PF00349">
    <property type="entry name" value="Hexokinase_1"/>
    <property type="match status" value="1"/>
</dbReference>
<evidence type="ECO:0000256" key="7">
    <source>
        <dbReference type="ARBA" id="ARBA00022840"/>
    </source>
</evidence>
<dbReference type="GO" id="GO:0005524">
    <property type="term" value="F:ATP binding"/>
    <property type="evidence" value="ECO:0007669"/>
    <property type="project" value="UniProtKB-UniRule"/>
</dbReference>
<evidence type="ECO:0000256" key="6">
    <source>
        <dbReference type="ARBA" id="ARBA00022777"/>
    </source>
</evidence>
<dbReference type="InParanoid" id="A0A1X2H663"/>